<evidence type="ECO:0000256" key="8">
    <source>
        <dbReference type="SAM" id="SignalP"/>
    </source>
</evidence>
<evidence type="ECO:0000256" key="1">
    <source>
        <dbReference type="ARBA" id="ARBA00004609"/>
    </source>
</evidence>
<feature type="signal peptide" evidence="8">
    <location>
        <begin position="1"/>
        <end position="18"/>
    </location>
</feature>
<evidence type="ECO:0000259" key="9">
    <source>
        <dbReference type="Pfam" id="PF20238"/>
    </source>
</evidence>
<keyword evidence="6" id="KW-0325">Glycoprotein</keyword>
<evidence type="ECO:0000256" key="2">
    <source>
        <dbReference type="ARBA" id="ARBA00022475"/>
    </source>
</evidence>
<dbReference type="PANTHER" id="PTHR34992">
    <property type="entry name" value="HYPHAL ANASTAMOSIS-7 PROTEIN"/>
    <property type="match status" value="1"/>
</dbReference>
<evidence type="ECO:0000256" key="6">
    <source>
        <dbReference type="ARBA" id="ARBA00023180"/>
    </source>
</evidence>
<dbReference type="RefSeq" id="XP_064702174.1">
    <property type="nucleotide sequence ID" value="XM_064850905.1"/>
</dbReference>
<gene>
    <name evidence="10" type="ORF">LTR84_007352</name>
</gene>
<keyword evidence="3" id="KW-0336">GPI-anchor</keyword>
<dbReference type="GO" id="GO:0005886">
    <property type="term" value="C:plasma membrane"/>
    <property type="evidence" value="ECO:0007669"/>
    <property type="project" value="UniProtKB-SubCell"/>
</dbReference>
<dbReference type="EMBL" id="JAVRRD010000029">
    <property type="protein sequence ID" value="KAK5046591.1"/>
    <property type="molecule type" value="Genomic_DNA"/>
</dbReference>
<evidence type="ECO:0000256" key="7">
    <source>
        <dbReference type="ARBA" id="ARBA00023288"/>
    </source>
</evidence>
<comment type="caution">
    <text evidence="10">The sequence shown here is derived from an EMBL/GenBank/DDBJ whole genome shotgun (WGS) entry which is preliminary data.</text>
</comment>
<evidence type="ECO:0000313" key="10">
    <source>
        <dbReference type="EMBL" id="KAK5046591.1"/>
    </source>
</evidence>
<keyword evidence="11" id="KW-1185">Reference proteome</keyword>
<accession>A0AAV9MYD2</accession>
<keyword evidence="2" id="KW-1003">Cell membrane</keyword>
<keyword evidence="4 8" id="KW-0732">Signal</keyword>
<feature type="domain" description="Copper acquisition factor BIM1-like" evidence="9">
    <location>
        <begin position="17"/>
        <end position="157"/>
    </location>
</feature>
<sequence>MVPQSLLALVALPILVSAHFELSFPAPRGDDDENQATFPCGGYAQTQNRTAVSLTSLAVAVELGHTENLFQIALAIGNDVGDSFNTILLPTIQEFGPGDFCLAAIPIPADLNITDGTNGTIQVITNSHDGSGLYNCADVTFTSTTPEQPSSCTNGTGISATALVGSAAINANESSSHEGHGDNATAATSSASGTAASATASSSPSPSGNYANMLSVGWGLLGAAVLGGVAML</sequence>
<name>A0AAV9MYD2_9EURO</name>
<dbReference type="Proteomes" id="UP001358417">
    <property type="component" value="Unassembled WGS sequence"/>
</dbReference>
<organism evidence="10 11">
    <name type="scientific">Exophiala bonariae</name>
    <dbReference type="NCBI Taxonomy" id="1690606"/>
    <lineage>
        <taxon>Eukaryota</taxon>
        <taxon>Fungi</taxon>
        <taxon>Dikarya</taxon>
        <taxon>Ascomycota</taxon>
        <taxon>Pezizomycotina</taxon>
        <taxon>Eurotiomycetes</taxon>
        <taxon>Chaetothyriomycetidae</taxon>
        <taxon>Chaetothyriales</taxon>
        <taxon>Herpotrichiellaceae</taxon>
        <taxon>Exophiala</taxon>
    </lineage>
</organism>
<dbReference type="PANTHER" id="PTHR34992:SF1">
    <property type="entry name" value="COPPER ACQUISITION FACTOR BIM1-LIKE DOMAIN-CONTAINING PROTEIN"/>
    <property type="match status" value="1"/>
</dbReference>
<dbReference type="InterPro" id="IPR046530">
    <property type="entry name" value="BIM1-like_dom"/>
</dbReference>
<dbReference type="AlphaFoldDB" id="A0AAV9MYD2"/>
<protein>
    <recommendedName>
        <fullName evidence="9">Copper acquisition factor BIM1-like domain-containing protein</fullName>
    </recommendedName>
</protein>
<keyword evidence="7" id="KW-0449">Lipoprotein</keyword>
<keyword evidence="5" id="KW-0472">Membrane</keyword>
<evidence type="ECO:0000256" key="3">
    <source>
        <dbReference type="ARBA" id="ARBA00022622"/>
    </source>
</evidence>
<dbReference type="InterPro" id="IPR046936">
    <property type="entry name" value="BIM1-like"/>
</dbReference>
<proteinExistence type="predicted"/>
<feature type="chain" id="PRO_5043799095" description="Copper acquisition factor BIM1-like domain-containing protein" evidence="8">
    <location>
        <begin position="19"/>
        <end position="232"/>
    </location>
</feature>
<comment type="subcellular location">
    <subcellularLocation>
        <location evidence="1">Cell membrane</location>
        <topology evidence="1">Lipid-anchor</topology>
        <topology evidence="1">GPI-anchor</topology>
    </subcellularLocation>
</comment>
<reference evidence="10 11" key="1">
    <citation type="submission" date="2023-08" db="EMBL/GenBank/DDBJ databases">
        <title>Black Yeasts Isolated from many extreme environments.</title>
        <authorList>
            <person name="Coleine C."/>
            <person name="Stajich J.E."/>
            <person name="Selbmann L."/>
        </authorList>
    </citation>
    <scope>NUCLEOTIDE SEQUENCE [LARGE SCALE GENOMIC DNA]</scope>
    <source>
        <strain evidence="10 11">CCFEE 5792</strain>
    </source>
</reference>
<dbReference type="GeneID" id="89975518"/>
<dbReference type="GO" id="GO:0098552">
    <property type="term" value="C:side of membrane"/>
    <property type="evidence" value="ECO:0007669"/>
    <property type="project" value="UniProtKB-KW"/>
</dbReference>
<evidence type="ECO:0000313" key="11">
    <source>
        <dbReference type="Proteomes" id="UP001358417"/>
    </source>
</evidence>
<evidence type="ECO:0000256" key="5">
    <source>
        <dbReference type="ARBA" id="ARBA00023136"/>
    </source>
</evidence>
<dbReference type="CDD" id="cd21176">
    <property type="entry name" value="LPMO_auxiliary-like"/>
    <property type="match status" value="1"/>
</dbReference>
<evidence type="ECO:0000256" key="4">
    <source>
        <dbReference type="ARBA" id="ARBA00022729"/>
    </source>
</evidence>
<dbReference type="Pfam" id="PF20238">
    <property type="entry name" value="BIM1-like_dom"/>
    <property type="match status" value="1"/>
</dbReference>